<protein>
    <recommendedName>
        <fullName evidence="2">histidine kinase</fullName>
        <ecNumber evidence="2">2.7.13.3</ecNumber>
    </recommendedName>
</protein>
<evidence type="ECO:0000256" key="6">
    <source>
        <dbReference type="SAM" id="MobiDB-lite"/>
    </source>
</evidence>
<keyword evidence="3" id="KW-0808">Transferase</keyword>
<comment type="caution">
    <text evidence="8">The sequence shown here is derived from an EMBL/GenBank/DDBJ whole genome shotgun (WGS) entry which is preliminary data.</text>
</comment>
<dbReference type="Gene3D" id="3.30.565.10">
    <property type="entry name" value="Histidine kinase-like ATPase, C-terminal domain"/>
    <property type="match status" value="1"/>
</dbReference>
<dbReference type="InterPro" id="IPR004358">
    <property type="entry name" value="Sig_transdc_His_kin-like_C"/>
</dbReference>
<name>A0ABW2ACE8_9MICO</name>
<dbReference type="SMART" id="SM00387">
    <property type="entry name" value="HATPase_c"/>
    <property type="match status" value="1"/>
</dbReference>
<dbReference type="CDD" id="cd00075">
    <property type="entry name" value="HATPase"/>
    <property type="match status" value="1"/>
</dbReference>
<dbReference type="Proteomes" id="UP001596298">
    <property type="component" value="Unassembled WGS sequence"/>
</dbReference>
<dbReference type="EMBL" id="JBHSWH010000001">
    <property type="protein sequence ID" value="MFC6704344.1"/>
    <property type="molecule type" value="Genomic_DNA"/>
</dbReference>
<keyword evidence="5" id="KW-0902">Two-component regulatory system</keyword>
<keyword evidence="9" id="KW-1185">Reference proteome</keyword>
<accession>A0ABW2ACE8</accession>
<gene>
    <name evidence="8" type="ORF">ACFQDH_03415</name>
</gene>
<dbReference type="EC" id="2.7.13.3" evidence="2"/>
<dbReference type="SUPFAM" id="SSF55874">
    <property type="entry name" value="ATPase domain of HSP90 chaperone/DNA topoisomerase II/histidine kinase"/>
    <property type="match status" value="1"/>
</dbReference>
<evidence type="ECO:0000259" key="7">
    <source>
        <dbReference type="PROSITE" id="PS50109"/>
    </source>
</evidence>
<evidence type="ECO:0000256" key="3">
    <source>
        <dbReference type="ARBA" id="ARBA00022679"/>
    </source>
</evidence>
<dbReference type="PROSITE" id="PS50109">
    <property type="entry name" value="HIS_KIN"/>
    <property type="match status" value="1"/>
</dbReference>
<dbReference type="PRINTS" id="PR00344">
    <property type="entry name" value="BCTRLSENSOR"/>
</dbReference>
<dbReference type="PANTHER" id="PTHR43047:SF72">
    <property type="entry name" value="OSMOSENSING HISTIDINE PROTEIN KINASE SLN1"/>
    <property type="match status" value="1"/>
</dbReference>
<dbReference type="GO" id="GO:0016301">
    <property type="term" value="F:kinase activity"/>
    <property type="evidence" value="ECO:0007669"/>
    <property type="project" value="UniProtKB-KW"/>
</dbReference>
<evidence type="ECO:0000256" key="1">
    <source>
        <dbReference type="ARBA" id="ARBA00000085"/>
    </source>
</evidence>
<evidence type="ECO:0000256" key="5">
    <source>
        <dbReference type="ARBA" id="ARBA00023012"/>
    </source>
</evidence>
<evidence type="ECO:0000313" key="9">
    <source>
        <dbReference type="Proteomes" id="UP001596298"/>
    </source>
</evidence>
<evidence type="ECO:0000256" key="4">
    <source>
        <dbReference type="ARBA" id="ARBA00022777"/>
    </source>
</evidence>
<feature type="region of interest" description="Disordered" evidence="6">
    <location>
        <begin position="74"/>
        <end position="93"/>
    </location>
</feature>
<keyword evidence="4 8" id="KW-0418">Kinase</keyword>
<reference evidence="9" key="1">
    <citation type="journal article" date="2019" name="Int. J. Syst. Evol. Microbiol.">
        <title>The Global Catalogue of Microorganisms (GCM) 10K type strain sequencing project: providing services to taxonomists for standard genome sequencing and annotation.</title>
        <authorList>
            <consortium name="The Broad Institute Genomics Platform"/>
            <consortium name="The Broad Institute Genome Sequencing Center for Infectious Disease"/>
            <person name="Wu L."/>
            <person name="Ma J."/>
        </authorList>
    </citation>
    <scope>NUCLEOTIDE SEQUENCE [LARGE SCALE GENOMIC DNA]</scope>
    <source>
        <strain evidence="9">CCUG 58127</strain>
    </source>
</reference>
<feature type="compositionally biased region" description="Low complexity" evidence="6">
    <location>
        <begin position="76"/>
        <end position="85"/>
    </location>
</feature>
<dbReference type="Pfam" id="PF02518">
    <property type="entry name" value="HATPase_c"/>
    <property type="match status" value="1"/>
</dbReference>
<dbReference type="RefSeq" id="WP_382398487.1">
    <property type="nucleotide sequence ID" value="NZ_JBHSWH010000001.1"/>
</dbReference>
<feature type="domain" description="Histidine kinase" evidence="7">
    <location>
        <begin position="1"/>
        <end position="75"/>
    </location>
</feature>
<dbReference type="PANTHER" id="PTHR43047">
    <property type="entry name" value="TWO-COMPONENT HISTIDINE PROTEIN KINASE"/>
    <property type="match status" value="1"/>
</dbReference>
<evidence type="ECO:0000313" key="8">
    <source>
        <dbReference type="EMBL" id="MFC6704344.1"/>
    </source>
</evidence>
<sequence length="93" mass="9925">MLLQVRDNGPGITPELVPRIFERFIRGDAARTRTEGSTGLGLSIVSAVVAAHHGKVDVTSRPGETVFSIWLPRRQSAPGPSAPAAPYDPRVPV</sequence>
<dbReference type="InterPro" id="IPR036890">
    <property type="entry name" value="HATPase_C_sf"/>
</dbReference>
<proteinExistence type="predicted"/>
<comment type="catalytic activity">
    <reaction evidence="1">
        <text>ATP + protein L-histidine = ADP + protein N-phospho-L-histidine.</text>
        <dbReference type="EC" id="2.7.13.3"/>
    </reaction>
</comment>
<dbReference type="InterPro" id="IPR003594">
    <property type="entry name" value="HATPase_dom"/>
</dbReference>
<organism evidence="8 9">
    <name type="scientific">Flexivirga alba</name>
    <dbReference type="NCBI Taxonomy" id="702742"/>
    <lineage>
        <taxon>Bacteria</taxon>
        <taxon>Bacillati</taxon>
        <taxon>Actinomycetota</taxon>
        <taxon>Actinomycetes</taxon>
        <taxon>Micrococcales</taxon>
        <taxon>Dermacoccaceae</taxon>
        <taxon>Flexivirga</taxon>
    </lineage>
</organism>
<dbReference type="InterPro" id="IPR005467">
    <property type="entry name" value="His_kinase_dom"/>
</dbReference>
<evidence type="ECO:0000256" key="2">
    <source>
        <dbReference type="ARBA" id="ARBA00012438"/>
    </source>
</evidence>